<keyword evidence="7" id="KW-1185">Reference proteome</keyword>
<evidence type="ECO:0000256" key="5">
    <source>
        <dbReference type="ARBA" id="ARBA00023203"/>
    </source>
</evidence>
<sequence length="115" mass="12857">MRAQYKKQSLKIFLNVIMPVFHTKTIESILEPIAQQISKLVILHEEADNGNSMPDLSLPLQVVRQAADNLIRVGRQTCETTEDSLLQKELPQALNQVKNACEALETASINLKSDS</sequence>
<evidence type="ECO:0000256" key="4">
    <source>
        <dbReference type="ARBA" id="ARBA00022490"/>
    </source>
</evidence>
<protein>
    <recommendedName>
        <fullName evidence="3">Vinculin</fullName>
    </recommendedName>
</protein>
<evidence type="ECO:0000313" key="6">
    <source>
        <dbReference type="EMBL" id="RNA06483.1"/>
    </source>
</evidence>
<dbReference type="STRING" id="10195.A0A3M7Q583"/>
<dbReference type="GO" id="GO:0007155">
    <property type="term" value="P:cell adhesion"/>
    <property type="evidence" value="ECO:0007669"/>
    <property type="project" value="InterPro"/>
</dbReference>
<evidence type="ECO:0000313" key="7">
    <source>
        <dbReference type="Proteomes" id="UP000276133"/>
    </source>
</evidence>
<dbReference type="GO" id="GO:0051015">
    <property type="term" value="F:actin filament binding"/>
    <property type="evidence" value="ECO:0007669"/>
    <property type="project" value="InterPro"/>
</dbReference>
<dbReference type="OrthoDB" id="29742at2759"/>
<dbReference type="AlphaFoldDB" id="A0A3M7Q583"/>
<comment type="caution">
    <text evidence="6">The sequence shown here is derived from an EMBL/GenBank/DDBJ whole genome shotgun (WGS) entry which is preliminary data.</text>
</comment>
<dbReference type="Gene3D" id="1.20.120.230">
    <property type="entry name" value="Alpha-catenin/vinculin-like"/>
    <property type="match status" value="1"/>
</dbReference>
<dbReference type="GO" id="GO:0005737">
    <property type="term" value="C:cytoplasm"/>
    <property type="evidence" value="ECO:0007669"/>
    <property type="project" value="UniProtKB-SubCell"/>
</dbReference>
<dbReference type="InterPro" id="IPR017997">
    <property type="entry name" value="Vinculin"/>
</dbReference>
<keyword evidence="4" id="KW-0963">Cytoplasm</keyword>
<evidence type="ECO:0000256" key="3">
    <source>
        <dbReference type="ARBA" id="ARBA00014125"/>
    </source>
</evidence>
<feature type="non-terminal residue" evidence="6">
    <location>
        <position position="115"/>
    </location>
</feature>
<proteinExistence type="inferred from homology"/>
<dbReference type="InterPro" id="IPR036723">
    <property type="entry name" value="Alpha-catenin/vinculin-like_sf"/>
</dbReference>
<reference evidence="6 7" key="1">
    <citation type="journal article" date="2018" name="Sci. Rep.">
        <title>Genomic signatures of local adaptation to the degree of environmental predictability in rotifers.</title>
        <authorList>
            <person name="Franch-Gras L."/>
            <person name="Hahn C."/>
            <person name="Garcia-Roger E.M."/>
            <person name="Carmona M.J."/>
            <person name="Serra M."/>
            <person name="Gomez A."/>
        </authorList>
    </citation>
    <scope>NUCLEOTIDE SEQUENCE [LARGE SCALE GENOMIC DNA]</scope>
    <source>
        <strain evidence="6">HYR1</strain>
    </source>
</reference>
<gene>
    <name evidence="6" type="ORF">BpHYR1_001876</name>
</gene>
<dbReference type="Pfam" id="PF01044">
    <property type="entry name" value="Vinculin"/>
    <property type="match status" value="1"/>
</dbReference>
<dbReference type="Proteomes" id="UP000276133">
    <property type="component" value="Unassembled WGS sequence"/>
</dbReference>
<dbReference type="SUPFAM" id="SSF47220">
    <property type="entry name" value="alpha-catenin/vinculin-like"/>
    <property type="match status" value="1"/>
</dbReference>
<keyword evidence="5" id="KW-0009">Actin-binding</keyword>
<evidence type="ECO:0000256" key="2">
    <source>
        <dbReference type="ARBA" id="ARBA00008376"/>
    </source>
</evidence>
<dbReference type="EMBL" id="REGN01007379">
    <property type="protein sequence ID" value="RNA06483.1"/>
    <property type="molecule type" value="Genomic_DNA"/>
</dbReference>
<accession>A0A3M7Q583</accession>
<dbReference type="InterPro" id="IPR006077">
    <property type="entry name" value="Vinculin/catenin"/>
</dbReference>
<comment type="similarity">
    <text evidence="2">Belongs to the vinculin/alpha-catenin family.</text>
</comment>
<dbReference type="PANTHER" id="PTHR46180">
    <property type="entry name" value="VINCULIN"/>
    <property type="match status" value="1"/>
</dbReference>
<comment type="subcellular location">
    <subcellularLocation>
        <location evidence="1">Cytoplasm</location>
    </subcellularLocation>
</comment>
<name>A0A3M7Q583_BRAPC</name>
<evidence type="ECO:0000256" key="1">
    <source>
        <dbReference type="ARBA" id="ARBA00004496"/>
    </source>
</evidence>
<organism evidence="6 7">
    <name type="scientific">Brachionus plicatilis</name>
    <name type="common">Marine rotifer</name>
    <name type="synonym">Brachionus muelleri</name>
    <dbReference type="NCBI Taxonomy" id="10195"/>
    <lineage>
        <taxon>Eukaryota</taxon>
        <taxon>Metazoa</taxon>
        <taxon>Spiralia</taxon>
        <taxon>Gnathifera</taxon>
        <taxon>Rotifera</taxon>
        <taxon>Eurotatoria</taxon>
        <taxon>Monogononta</taxon>
        <taxon>Pseudotrocha</taxon>
        <taxon>Ploima</taxon>
        <taxon>Brachionidae</taxon>
        <taxon>Brachionus</taxon>
    </lineage>
</organism>